<dbReference type="EMBL" id="NKQK01000017">
    <property type="protein sequence ID" value="PSS05842.1"/>
    <property type="molecule type" value="Genomic_DNA"/>
</dbReference>
<keyword evidence="2" id="KW-1185">Reference proteome</keyword>
<name>A0A2R6QCH8_ACTCC</name>
<dbReference type="OrthoDB" id="1929062at2759"/>
<dbReference type="AlphaFoldDB" id="A0A2R6QCH8"/>
<evidence type="ECO:0000313" key="2">
    <source>
        <dbReference type="Proteomes" id="UP000241394"/>
    </source>
</evidence>
<organism evidence="1 2">
    <name type="scientific">Actinidia chinensis var. chinensis</name>
    <name type="common">Chinese soft-hair kiwi</name>
    <dbReference type="NCBI Taxonomy" id="1590841"/>
    <lineage>
        <taxon>Eukaryota</taxon>
        <taxon>Viridiplantae</taxon>
        <taxon>Streptophyta</taxon>
        <taxon>Embryophyta</taxon>
        <taxon>Tracheophyta</taxon>
        <taxon>Spermatophyta</taxon>
        <taxon>Magnoliopsida</taxon>
        <taxon>eudicotyledons</taxon>
        <taxon>Gunneridae</taxon>
        <taxon>Pentapetalae</taxon>
        <taxon>asterids</taxon>
        <taxon>Ericales</taxon>
        <taxon>Actinidiaceae</taxon>
        <taxon>Actinidia</taxon>
    </lineage>
</organism>
<dbReference type="SUPFAM" id="SSF52047">
    <property type="entry name" value="RNI-like"/>
    <property type="match status" value="1"/>
</dbReference>
<dbReference type="InParanoid" id="A0A2R6QCH8"/>
<dbReference type="Gene3D" id="3.80.10.10">
    <property type="entry name" value="Ribonuclease Inhibitor"/>
    <property type="match status" value="1"/>
</dbReference>
<evidence type="ECO:0000313" key="1">
    <source>
        <dbReference type="EMBL" id="PSS05842.1"/>
    </source>
</evidence>
<sequence>MFGYFATLYLAERTPKISRLVLSSQVCVNMVPIFTSLLYWRNLRAFRARMGPEMGILVILQLLDHCKSITELRLQGTMMEREASCIVEGFPKLEKLDISESTLSCNALEIVLDGRLKCVKEISILHSKIIGDDGKDIREDYAKLKGFKNKVLERASGLKSLKKLMHCLVKTCPDCEVY</sequence>
<reference evidence="2" key="2">
    <citation type="journal article" date="2018" name="BMC Genomics">
        <title>A manually annotated Actinidia chinensis var. chinensis (kiwifruit) genome highlights the challenges associated with draft genomes and gene prediction in plants.</title>
        <authorList>
            <person name="Pilkington S.M."/>
            <person name="Crowhurst R."/>
            <person name="Hilario E."/>
            <person name="Nardozza S."/>
            <person name="Fraser L."/>
            <person name="Peng Y."/>
            <person name="Gunaseelan K."/>
            <person name="Simpson R."/>
            <person name="Tahir J."/>
            <person name="Deroles S.C."/>
            <person name="Templeton K."/>
            <person name="Luo Z."/>
            <person name="Davy M."/>
            <person name="Cheng C."/>
            <person name="McNeilage M."/>
            <person name="Scaglione D."/>
            <person name="Liu Y."/>
            <person name="Zhang Q."/>
            <person name="Datson P."/>
            <person name="De Silva N."/>
            <person name="Gardiner S.E."/>
            <person name="Bassett H."/>
            <person name="Chagne D."/>
            <person name="McCallum J."/>
            <person name="Dzierzon H."/>
            <person name="Deng C."/>
            <person name="Wang Y.Y."/>
            <person name="Barron L."/>
            <person name="Manako K."/>
            <person name="Bowen J."/>
            <person name="Foster T.M."/>
            <person name="Erridge Z.A."/>
            <person name="Tiffin H."/>
            <person name="Waite C.N."/>
            <person name="Davies K.M."/>
            <person name="Grierson E.P."/>
            <person name="Laing W.A."/>
            <person name="Kirk R."/>
            <person name="Chen X."/>
            <person name="Wood M."/>
            <person name="Montefiori M."/>
            <person name="Brummell D.A."/>
            <person name="Schwinn K.E."/>
            <person name="Catanach A."/>
            <person name="Fullerton C."/>
            <person name="Li D."/>
            <person name="Meiyalaghan S."/>
            <person name="Nieuwenhuizen N."/>
            <person name="Read N."/>
            <person name="Prakash R."/>
            <person name="Hunter D."/>
            <person name="Zhang H."/>
            <person name="McKenzie M."/>
            <person name="Knabel M."/>
            <person name="Harris A."/>
            <person name="Allan A.C."/>
            <person name="Gleave A."/>
            <person name="Chen A."/>
            <person name="Janssen B.J."/>
            <person name="Plunkett B."/>
            <person name="Ampomah-Dwamena C."/>
            <person name="Voogd C."/>
            <person name="Leif D."/>
            <person name="Lafferty D."/>
            <person name="Souleyre E.J.F."/>
            <person name="Varkonyi-Gasic E."/>
            <person name="Gambi F."/>
            <person name="Hanley J."/>
            <person name="Yao J.L."/>
            <person name="Cheung J."/>
            <person name="David K.M."/>
            <person name="Warren B."/>
            <person name="Marsh K."/>
            <person name="Snowden K.C."/>
            <person name="Lin-Wang K."/>
            <person name="Brian L."/>
            <person name="Martinez-Sanchez M."/>
            <person name="Wang M."/>
            <person name="Ileperuma N."/>
            <person name="Macnee N."/>
            <person name="Campin R."/>
            <person name="McAtee P."/>
            <person name="Drummond R.S.M."/>
            <person name="Espley R.V."/>
            <person name="Ireland H.S."/>
            <person name="Wu R."/>
            <person name="Atkinson R.G."/>
            <person name="Karunairetnam S."/>
            <person name="Bulley S."/>
            <person name="Chunkath S."/>
            <person name="Hanley Z."/>
            <person name="Storey R."/>
            <person name="Thrimawithana A.H."/>
            <person name="Thomson S."/>
            <person name="David C."/>
            <person name="Testolin R."/>
            <person name="Huang H."/>
            <person name="Hellens R.P."/>
            <person name="Schaffer R.J."/>
        </authorList>
    </citation>
    <scope>NUCLEOTIDE SEQUENCE [LARGE SCALE GENOMIC DNA]</scope>
    <source>
        <strain evidence="2">cv. Red5</strain>
    </source>
</reference>
<comment type="caution">
    <text evidence="1">The sequence shown here is derived from an EMBL/GenBank/DDBJ whole genome shotgun (WGS) entry which is preliminary data.</text>
</comment>
<reference evidence="1 2" key="1">
    <citation type="submission" date="2017-07" db="EMBL/GenBank/DDBJ databases">
        <title>An improved, manually edited Actinidia chinensis var. chinensis (kiwifruit) genome highlights the challenges associated with draft genomes and gene prediction in plants.</title>
        <authorList>
            <person name="Pilkington S."/>
            <person name="Crowhurst R."/>
            <person name="Hilario E."/>
            <person name="Nardozza S."/>
            <person name="Fraser L."/>
            <person name="Peng Y."/>
            <person name="Gunaseelan K."/>
            <person name="Simpson R."/>
            <person name="Tahir J."/>
            <person name="Deroles S."/>
            <person name="Templeton K."/>
            <person name="Luo Z."/>
            <person name="Davy M."/>
            <person name="Cheng C."/>
            <person name="Mcneilage M."/>
            <person name="Scaglione D."/>
            <person name="Liu Y."/>
            <person name="Zhang Q."/>
            <person name="Datson P."/>
            <person name="De Silva N."/>
            <person name="Gardiner S."/>
            <person name="Bassett H."/>
            <person name="Chagne D."/>
            <person name="Mccallum J."/>
            <person name="Dzierzon H."/>
            <person name="Deng C."/>
            <person name="Wang Y.-Y."/>
            <person name="Barron N."/>
            <person name="Manako K."/>
            <person name="Bowen J."/>
            <person name="Foster T."/>
            <person name="Erridge Z."/>
            <person name="Tiffin H."/>
            <person name="Waite C."/>
            <person name="Davies K."/>
            <person name="Grierson E."/>
            <person name="Laing W."/>
            <person name="Kirk R."/>
            <person name="Chen X."/>
            <person name="Wood M."/>
            <person name="Montefiori M."/>
            <person name="Brummell D."/>
            <person name="Schwinn K."/>
            <person name="Catanach A."/>
            <person name="Fullerton C."/>
            <person name="Li D."/>
            <person name="Meiyalaghan S."/>
            <person name="Nieuwenhuizen N."/>
            <person name="Read N."/>
            <person name="Prakash R."/>
            <person name="Hunter D."/>
            <person name="Zhang H."/>
            <person name="Mckenzie M."/>
            <person name="Knabel M."/>
            <person name="Harris A."/>
            <person name="Allan A."/>
            <person name="Chen A."/>
            <person name="Janssen B."/>
            <person name="Plunkett B."/>
            <person name="Dwamena C."/>
            <person name="Voogd C."/>
            <person name="Leif D."/>
            <person name="Lafferty D."/>
            <person name="Souleyre E."/>
            <person name="Varkonyi-Gasic E."/>
            <person name="Gambi F."/>
            <person name="Hanley J."/>
            <person name="Yao J.-L."/>
            <person name="Cheung J."/>
            <person name="David K."/>
            <person name="Warren B."/>
            <person name="Marsh K."/>
            <person name="Snowden K."/>
            <person name="Lin-Wang K."/>
            <person name="Brian L."/>
            <person name="Martinez-Sanchez M."/>
            <person name="Wang M."/>
            <person name="Ileperuma N."/>
            <person name="Macnee N."/>
            <person name="Campin R."/>
            <person name="Mcatee P."/>
            <person name="Drummond R."/>
            <person name="Espley R."/>
            <person name="Ireland H."/>
            <person name="Wu R."/>
            <person name="Atkinson R."/>
            <person name="Karunairetnam S."/>
            <person name="Bulley S."/>
            <person name="Chunkath S."/>
            <person name="Hanley Z."/>
            <person name="Storey R."/>
            <person name="Thrimawithana A."/>
            <person name="Thomson S."/>
            <person name="David C."/>
            <person name="Testolin R."/>
        </authorList>
    </citation>
    <scope>NUCLEOTIDE SEQUENCE [LARGE SCALE GENOMIC DNA]</scope>
    <source>
        <strain evidence="2">cv. Red5</strain>
        <tissue evidence="1">Young leaf</tissue>
    </source>
</reference>
<dbReference type="Gramene" id="PSS05842">
    <property type="protein sequence ID" value="PSS05842"/>
    <property type="gene ID" value="CEY00_Acc19111"/>
</dbReference>
<protein>
    <submittedName>
        <fullName evidence="1">F-box/LRR-repeat protein</fullName>
    </submittedName>
</protein>
<dbReference type="InterPro" id="IPR032675">
    <property type="entry name" value="LRR_dom_sf"/>
</dbReference>
<gene>
    <name evidence="1" type="ORF">CEY00_Acc19111</name>
</gene>
<dbReference type="OMA" id="HCKSITE"/>
<dbReference type="Proteomes" id="UP000241394">
    <property type="component" value="Chromosome LG17"/>
</dbReference>
<proteinExistence type="predicted"/>
<accession>A0A2R6QCH8</accession>